<dbReference type="NCBIfam" id="TIGR01494">
    <property type="entry name" value="ATPase_P-type"/>
    <property type="match status" value="2"/>
</dbReference>
<keyword evidence="13" id="KW-0406">Ion transport</keyword>
<dbReference type="SUPFAM" id="SSF81665">
    <property type="entry name" value="Calcium ATPase, transmembrane domain M"/>
    <property type="match status" value="1"/>
</dbReference>
<dbReference type="Pfam" id="PF00702">
    <property type="entry name" value="Hydrolase"/>
    <property type="match status" value="1"/>
</dbReference>
<dbReference type="GO" id="GO:0005886">
    <property type="term" value="C:plasma membrane"/>
    <property type="evidence" value="ECO:0007669"/>
    <property type="project" value="UniProtKB-SubCell"/>
</dbReference>
<evidence type="ECO:0000256" key="5">
    <source>
        <dbReference type="ARBA" id="ARBA00022553"/>
    </source>
</evidence>
<evidence type="ECO:0000256" key="15">
    <source>
        <dbReference type="RuleBase" id="RU362081"/>
    </source>
</evidence>
<keyword evidence="4 15" id="KW-1003">Cell membrane</keyword>
<feature type="transmembrane region" description="Helical" evidence="15">
    <location>
        <begin position="385"/>
        <end position="406"/>
    </location>
</feature>
<dbReference type="InterPro" id="IPR006121">
    <property type="entry name" value="HMA_dom"/>
</dbReference>
<keyword evidence="12 15" id="KW-1133">Transmembrane helix</keyword>
<evidence type="ECO:0000256" key="4">
    <source>
        <dbReference type="ARBA" id="ARBA00022475"/>
    </source>
</evidence>
<dbReference type="OrthoDB" id="8552908at2"/>
<dbReference type="InterPro" id="IPR027256">
    <property type="entry name" value="P-typ_ATPase_IB"/>
</dbReference>
<gene>
    <name evidence="17" type="ORF">RD110_08765</name>
</gene>
<dbReference type="Pfam" id="PF00122">
    <property type="entry name" value="E1-E2_ATPase"/>
    <property type="match status" value="1"/>
</dbReference>
<dbReference type="SUPFAM" id="SSF56784">
    <property type="entry name" value="HAD-like"/>
    <property type="match status" value="1"/>
</dbReference>
<dbReference type="InterPro" id="IPR001757">
    <property type="entry name" value="P_typ_ATPase"/>
</dbReference>
<proteinExistence type="inferred from homology"/>
<dbReference type="PROSITE" id="PS00154">
    <property type="entry name" value="ATPASE_E1_E2"/>
    <property type="match status" value="1"/>
</dbReference>
<dbReference type="PANTHER" id="PTHR43520">
    <property type="entry name" value="ATP7, ISOFORM B"/>
    <property type="match status" value="1"/>
</dbReference>
<dbReference type="STRING" id="1842727.RD110_08765"/>
<keyword evidence="6 15" id="KW-0812">Transmembrane</keyword>
<evidence type="ECO:0000256" key="10">
    <source>
        <dbReference type="ARBA" id="ARBA00022842"/>
    </source>
</evidence>
<feature type="transmembrane region" description="Helical" evidence="15">
    <location>
        <begin position="170"/>
        <end position="192"/>
    </location>
</feature>
<dbReference type="EMBL" id="CP019236">
    <property type="protein sequence ID" value="APW37275.1"/>
    <property type="molecule type" value="Genomic_DNA"/>
</dbReference>
<dbReference type="Gene3D" id="3.30.70.100">
    <property type="match status" value="1"/>
</dbReference>
<evidence type="ECO:0000256" key="11">
    <source>
        <dbReference type="ARBA" id="ARBA00022967"/>
    </source>
</evidence>
<evidence type="ECO:0000256" key="14">
    <source>
        <dbReference type="ARBA" id="ARBA00023136"/>
    </source>
</evidence>
<evidence type="ECO:0000256" key="7">
    <source>
        <dbReference type="ARBA" id="ARBA00022723"/>
    </source>
</evidence>
<keyword evidence="3" id="KW-0813">Transport</keyword>
<comment type="subcellular location">
    <subcellularLocation>
        <location evidence="1">Cell membrane</location>
        <topology evidence="1">Multi-pass membrane protein</topology>
    </subcellularLocation>
</comment>
<feature type="domain" description="HMA" evidence="16">
    <location>
        <begin position="47"/>
        <end position="113"/>
    </location>
</feature>
<keyword evidence="9 15" id="KW-0067">ATP-binding</keyword>
<dbReference type="InterPro" id="IPR008250">
    <property type="entry name" value="ATPase_P-typ_transduc_dom_A_sf"/>
</dbReference>
<feature type="transmembrane region" description="Helical" evidence="15">
    <location>
        <begin position="232"/>
        <end position="250"/>
    </location>
</feature>
<dbReference type="InterPro" id="IPR036412">
    <property type="entry name" value="HAD-like_sf"/>
</dbReference>
<dbReference type="InterPro" id="IPR023214">
    <property type="entry name" value="HAD_sf"/>
</dbReference>
<evidence type="ECO:0000313" key="17">
    <source>
        <dbReference type="EMBL" id="APW37275.1"/>
    </source>
</evidence>
<feature type="transmembrane region" description="Helical" evidence="15">
    <location>
        <begin position="204"/>
        <end position="226"/>
    </location>
</feature>
<evidence type="ECO:0000256" key="3">
    <source>
        <dbReference type="ARBA" id="ARBA00022448"/>
    </source>
</evidence>
<protein>
    <submittedName>
        <fullName evidence="17">Copper-translocating P-type ATPase</fullName>
    </submittedName>
</protein>
<evidence type="ECO:0000256" key="6">
    <source>
        <dbReference type="ARBA" id="ARBA00022692"/>
    </source>
</evidence>
<organism evidence="17 18">
    <name type="scientific">Rhodoferax koreensis</name>
    <dbReference type="NCBI Taxonomy" id="1842727"/>
    <lineage>
        <taxon>Bacteria</taxon>
        <taxon>Pseudomonadati</taxon>
        <taxon>Pseudomonadota</taxon>
        <taxon>Betaproteobacteria</taxon>
        <taxon>Burkholderiales</taxon>
        <taxon>Comamonadaceae</taxon>
        <taxon>Rhodoferax</taxon>
    </lineage>
</organism>
<keyword evidence="18" id="KW-1185">Reference proteome</keyword>
<dbReference type="GO" id="GO:0005507">
    <property type="term" value="F:copper ion binding"/>
    <property type="evidence" value="ECO:0007669"/>
    <property type="project" value="TreeGrafter"/>
</dbReference>
<dbReference type="Pfam" id="PF00403">
    <property type="entry name" value="HMA"/>
    <property type="match status" value="1"/>
</dbReference>
<keyword evidence="7 15" id="KW-0479">Metal-binding</keyword>
<dbReference type="InterPro" id="IPR059000">
    <property type="entry name" value="ATPase_P-type_domA"/>
</dbReference>
<evidence type="ECO:0000256" key="1">
    <source>
        <dbReference type="ARBA" id="ARBA00004651"/>
    </source>
</evidence>
<evidence type="ECO:0000256" key="12">
    <source>
        <dbReference type="ARBA" id="ARBA00022989"/>
    </source>
</evidence>
<evidence type="ECO:0000256" key="2">
    <source>
        <dbReference type="ARBA" id="ARBA00006024"/>
    </source>
</evidence>
<dbReference type="InterPro" id="IPR023298">
    <property type="entry name" value="ATPase_P-typ_TM_dom_sf"/>
</dbReference>
<feature type="transmembrane region" description="Helical" evidence="15">
    <location>
        <begin position="412"/>
        <end position="437"/>
    </location>
</feature>
<dbReference type="PANTHER" id="PTHR43520:SF5">
    <property type="entry name" value="CATION-TRANSPORTING P-TYPE ATPASE-RELATED"/>
    <property type="match status" value="1"/>
</dbReference>
<evidence type="ECO:0000256" key="9">
    <source>
        <dbReference type="ARBA" id="ARBA00022840"/>
    </source>
</evidence>
<evidence type="ECO:0000259" key="16">
    <source>
        <dbReference type="PROSITE" id="PS50846"/>
    </source>
</evidence>
<reference evidence="17 18" key="1">
    <citation type="submission" date="2017-01" db="EMBL/GenBank/DDBJ databases">
        <authorList>
            <person name="Mah S.A."/>
            <person name="Swanson W.J."/>
            <person name="Moy G.W."/>
            <person name="Vacquier V.D."/>
        </authorList>
    </citation>
    <scope>NUCLEOTIDE SEQUENCE [LARGE SCALE GENOMIC DNA]</scope>
    <source>
        <strain evidence="17 18">DCY110</strain>
    </source>
</reference>
<dbReference type="RefSeq" id="WP_076198623.1">
    <property type="nucleotide sequence ID" value="NZ_CP019236.1"/>
</dbReference>
<keyword evidence="14 15" id="KW-0472">Membrane</keyword>
<name>A0A1P8JU67_9BURK</name>
<dbReference type="InterPro" id="IPR023299">
    <property type="entry name" value="ATPase_P-typ_cyto_dom_N"/>
</dbReference>
<keyword evidence="5" id="KW-0597">Phosphoprotein</keyword>
<keyword evidence="8 15" id="KW-0547">Nucleotide-binding</keyword>
<feature type="transmembrane region" description="Helical" evidence="15">
    <location>
        <begin position="131"/>
        <end position="150"/>
    </location>
</feature>
<dbReference type="CDD" id="cd00371">
    <property type="entry name" value="HMA"/>
    <property type="match status" value="1"/>
</dbReference>
<keyword evidence="11" id="KW-1278">Translocase</keyword>
<dbReference type="Proteomes" id="UP000186609">
    <property type="component" value="Chromosome"/>
</dbReference>
<dbReference type="Gene3D" id="3.40.50.1000">
    <property type="entry name" value="HAD superfamily/HAD-like"/>
    <property type="match status" value="1"/>
</dbReference>
<feature type="transmembrane region" description="Helical" evidence="15">
    <location>
        <begin position="723"/>
        <end position="739"/>
    </location>
</feature>
<dbReference type="InterPro" id="IPR018303">
    <property type="entry name" value="ATPase_P-typ_P_site"/>
</dbReference>
<dbReference type="GO" id="GO:0005524">
    <property type="term" value="F:ATP binding"/>
    <property type="evidence" value="ECO:0007669"/>
    <property type="project" value="UniProtKB-UniRule"/>
</dbReference>
<dbReference type="Gene3D" id="3.40.1110.10">
    <property type="entry name" value="Calcium-transporting ATPase, cytoplasmic domain N"/>
    <property type="match status" value="1"/>
</dbReference>
<dbReference type="KEGG" id="rhy:RD110_08765"/>
<dbReference type="Gene3D" id="2.70.150.10">
    <property type="entry name" value="Calcium-transporting ATPase, cytoplasmic transduction domain A"/>
    <property type="match status" value="1"/>
</dbReference>
<evidence type="ECO:0000256" key="13">
    <source>
        <dbReference type="ARBA" id="ARBA00023065"/>
    </source>
</evidence>
<sequence>MQAVLPSIDPPSGSGEGRAQAWAVLDDPAEWPSFGRCLDDDALHGRWESQVAVDGMRCAACAFAIEAALAGVPGVEEAQVNAVTQRARIVWSAAAGRPSGWFAAAQAAGYGFVPLGAVATRARRQQAERVALWRWMVAGFCMMQVMMYAYPAYIATPGEVDAGSAQLMRWASWVLSLPVLLFSCAPFFASAWRDLARRRLGMDLPVALGMGITFAVSTAATFDAGGALGHEVYFDSFTMFVFLLLTGRWLEERLRGRTAGALDALIHRLPDSVLRADASGRFQRVAVGRLAVGDLVRVLPGEAFPADGVVETGATHADEALLTGESRPVSRGPGDPVLSGSHNLDATVEVRVRGVGQSTRFARVVALMEATATAKPRLALLADRIARPFLVGVLAAAAAALAWWWPVDHGKALMAAVAVLVVTCPCALSLASPAAMLASAASLARRGVLVGRLQGLEALAGVDTVVFDKTGTLTDDTPRLERVFCRAGARTDDVLALAAAIGAQSSHPAARALVAAWGGGAKPGWQVMRLVEHGGQGLAAEVSLQPSASIASGAVPMHVRLGAAAFCGAVALRTKAVQVHLCDDAGWLASFELGESLRPDVVAAVYALRAQGIEVRLLSGDQPEAANALAERAGITHAQGGCTPEDKLQALLALQASGRRVAMVGDGLNDGPVLARANASFAFGRAVPLAQAGADFSALGGEVMAIVHTIGQARRTMRVVRQNLYWAAAYNAVCVPLALGGLLPAWLAGAGMAASSLVVVANAARLSGRHLPTT</sequence>
<dbReference type="SUPFAM" id="SSF55008">
    <property type="entry name" value="HMA, heavy metal-associated domain"/>
    <property type="match status" value="1"/>
</dbReference>
<keyword evidence="10" id="KW-0460">Magnesium</keyword>
<dbReference type="NCBIfam" id="TIGR01525">
    <property type="entry name" value="ATPase-IB_hvy"/>
    <property type="match status" value="1"/>
</dbReference>
<accession>A0A1P8JU67</accession>
<dbReference type="GO" id="GO:0016887">
    <property type="term" value="F:ATP hydrolysis activity"/>
    <property type="evidence" value="ECO:0007669"/>
    <property type="project" value="InterPro"/>
</dbReference>
<dbReference type="InterPro" id="IPR036163">
    <property type="entry name" value="HMA_dom_sf"/>
</dbReference>
<dbReference type="PRINTS" id="PR00119">
    <property type="entry name" value="CATATPASE"/>
</dbReference>
<dbReference type="NCBIfam" id="TIGR01511">
    <property type="entry name" value="ATPase-IB1_Cu"/>
    <property type="match status" value="1"/>
</dbReference>
<dbReference type="SUPFAM" id="SSF81653">
    <property type="entry name" value="Calcium ATPase, transduction domain A"/>
    <property type="match status" value="1"/>
</dbReference>
<evidence type="ECO:0000256" key="8">
    <source>
        <dbReference type="ARBA" id="ARBA00022741"/>
    </source>
</evidence>
<dbReference type="AlphaFoldDB" id="A0A1P8JU67"/>
<dbReference type="GO" id="GO:0043682">
    <property type="term" value="F:P-type divalent copper transporter activity"/>
    <property type="evidence" value="ECO:0007669"/>
    <property type="project" value="TreeGrafter"/>
</dbReference>
<dbReference type="GO" id="GO:0055070">
    <property type="term" value="P:copper ion homeostasis"/>
    <property type="evidence" value="ECO:0007669"/>
    <property type="project" value="TreeGrafter"/>
</dbReference>
<evidence type="ECO:0000313" key="18">
    <source>
        <dbReference type="Proteomes" id="UP000186609"/>
    </source>
</evidence>
<dbReference type="PROSITE" id="PS50846">
    <property type="entry name" value="HMA_2"/>
    <property type="match status" value="1"/>
</dbReference>
<comment type="similarity">
    <text evidence="2 15">Belongs to the cation transport ATPase (P-type) (TC 3.A.3) family. Type IB subfamily.</text>
</comment>